<gene>
    <name evidence="1" type="ORF">N7476_001889</name>
</gene>
<dbReference type="EMBL" id="JAPZBO010000002">
    <property type="protein sequence ID" value="KAJ5323289.1"/>
    <property type="molecule type" value="Genomic_DNA"/>
</dbReference>
<keyword evidence="2" id="KW-1185">Reference proteome</keyword>
<dbReference type="Proteomes" id="UP001147746">
    <property type="component" value="Unassembled WGS sequence"/>
</dbReference>
<comment type="caution">
    <text evidence="1">The sequence shown here is derived from an EMBL/GenBank/DDBJ whole genome shotgun (WGS) entry which is preliminary data.</text>
</comment>
<accession>A0A9W9Q2W4</accession>
<protein>
    <submittedName>
        <fullName evidence="1">Uncharacterized protein</fullName>
    </submittedName>
</protein>
<proteinExistence type="predicted"/>
<sequence length="356" mass="40077">MAGRLFRWPGAMRQSAISQARSYASKSAIPTFSPTSSSELNDALDRFRRDLFIPAGLPKRQRTSMYKEKYAQRLRDEPITINISETEEYTLQPKKHIDSPKKSDAIEVIKMMQATEDYKNFIPFVSGLRGAQYSVTDDHWEQIIRKAGGAHKLHLIIECARQSEITGLRLRNLELVKTIFFTLHLSAQKAEFKGPEVGKALNMAKQAVDIMDADLPDHSYSAPSMNPKSQPVVIAALLELSAARAINDFAGKDNDKEVLGYTQKLLASAPKGHYQKGPSDDGRKNLNNWIREASTVYNGLRMCQSIHSIAADKVLNREVSSRLDEVKKSLKTVVEDSTHKDKDSEHWKHARELLQG</sequence>
<dbReference type="AlphaFoldDB" id="A0A9W9Q2W4"/>
<reference evidence="1" key="2">
    <citation type="journal article" date="2023" name="IMA Fungus">
        <title>Comparative genomic study of the Penicillium genus elucidates a diverse pangenome and 15 lateral gene transfer events.</title>
        <authorList>
            <person name="Petersen C."/>
            <person name="Sorensen T."/>
            <person name="Nielsen M.R."/>
            <person name="Sondergaard T.E."/>
            <person name="Sorensen J.L."/>
            <person name="Fitzpatrick D.A."/>
            <person name="Frisvad J.C."/>
            <person name="Nielsen K.L."/>
        </authorList>
    </citation>
    <scope>NUCLEOTIDE SEQUENCE</scope>
    <source>
        <strain evidence="1">IBT 21472</strain>
    </source>
</reference>
<evidence type="ECO:0000313" key="2">
    <source>
        <dbReference type="Proteomes" id="UP001147746"/>
    </source>
</evidence>
<name>A0A9W9Q2W4_9EURO</name>
<reference evidence="1" key="1">
    <citation type="submission" date="2022-12" db="EMBL/GenBank/DDBJ databases">
        <authorList>
            <person name="Petersen C."/>
        </authorList>
    </citation>
    <scope>NUCLEOTIDE SEQUENCE</scope>
    <source>
        <strain evidence="1">IBT 21472</strain>
    </source>
</reference>
<organism evidence="1 2">
    <name type="scientific">Penicillium atrosanguineum</name>
    <dbReference type="NCBI Taxonomy" id="1132637"/>
    <lineage>
        <taxon>Eukaryota</taxon>
        <taxon>Fungi</taxon>
        <taxon>Dikarya</taxon>
        <taxon>Ascomycota</taxon>
        <taxon>Pezizomycotina</taxon>
        <taxon>Eurotiomycetes</taxon>
        <taxon>Eurotiomycetidae</taxon>
        <taxon>Eurotiales</taxon>
        <taxon>Aspergillaceae</taxon>
        <taxon>Penicillium</taxon>
    </lineage>
</organism>
<evidence type="ECO:0000313" key="1">
    <source>
        <dbReference type="EMBL" id="KAJ5323289.1"/>
    </source>
</evidence>